<dbReference type="EMBL" id="KF123999">
    <property type="protein sequence ID" value="AIA91311.1"/>
    <property type="molecule type" value="Genomic_DNA"/>
</dbReference>
<feature type="region of interest" description="Disordered" evidence="1">
    <location>
        <begin position="82"/>
        <end position="108"/>
    </location>
</feature>
<reference evidence="2" key="1">
    <citation type="journal article" date="2013" name="Environ. Microbiol.">
        <title>Seasonally variable intestinal metagenomes of the red palm weevil (Rhynchophorus ferrugineus).</title>
        <authorList>
            <person name="Jia S."/>
            <person name="Zhang X."/>
            <person name="Zhang G."/>
            <person name="Yin A."/>
            <person name="Zhang S."/>
            <person name="Li F."/>
            <person name="Wang L."/>
            <person name="Zhao D."/>
            <person name="Yun Q."/>
            <person name="Tala"/>
            <person name="Wang J."/>
            <person name="Sun G."/>
            <person name="Baabdullah M."/>
            <person name="Yu X."/>
            <person name="Hu S."/>
            <person name="Al-Mssallem I.S."/>
            <person name="Yu J."/>
        </authorList>
    </citation>
    <scope>NUCLEOTIDE SEQUENCE</scope>
</reference>
<sequence>KRSMVVDFDQIDQPEGFDNATWAPVVNNYAGVSVMEMHTRDMTASSSWDGSEANRGKFTGLYETGTALSDGTPTGFELCEGAPREGLDPCPDPSPPMTFSSVDETKVGWLPTTRMRRPMASTTGVTIRSNT</sequence>
<evidence type="ECO:0000313" key="2">
    <source>
        <dbReference type="EMBL" id="AIA91311.1"/>
    </source>
</evidence>
<name>A0A060CEY6_9MOLU</name>
<dbReference type="AlphaFoldDB" id="A0A060CEY6"/>
<evidence type="ECO:0000256" key="1">
    <source>
        <dbReference type="SAM" id="MobiDB-lite"/>
    </source>
</evidence>
<accession>A0A060CEY6</accession>
<organism evidence="2">
    <name type="scientific">uncultured Acholeplasma sp</name>
    <dbReference type="NCBI Taxonomy" id="453122"/>
    <lineage>
        <taxon>Bacteria</taxon>
        <taxon>Bacillati</taxon>
        <taxon>Mycoplasmatota</taxon>
        <taxon>Mollicutes</taxon>
        <taxon>Acholeplasmatales</taxon>
        <taxon>Acholeplasmataceae</taxon>
        <taxon>Acholeplasma</taxon>
        <taxon>environmental samples</taxon>
    </lineage>
</organism>
<feature type="non-terminal residue" evidence="2">
    <location>
        <position position="1"/>
    </location>
</feature>
<protein>
    <submittedName>
        <fullName evidence="2">CAZy families CBM48|GH13|CBM41 protein</fullName>
    </submittedName>
</protein>
<feature type="non-terminal residue" evidence="2">
    <location>
        <position position="131"/>
    </location>
</feature>
<dbReference type="Gene3D" id="3.20.20.80">
    <property type="entry name" value="Glycosidases"/>
    <property type="match status" value="1"/>
</dbReference>
<proteinExistence type="predicted"/>